<comment type="caution">
    <text evidence="6">The sequence shown here is derived from an EMBL/GenBank/DDBJ whole genome shotgun (WGS) entry which is preliminary data.</text>
</comment>
<evidence type="ECO:0000313" key="6">
    <source>
        <dbReference type="EMBL" id="KAF2895920.1"/>
    </source>
</evidence>
<protein>
    <recommendedName>
        <fullName evidence="5">Guanylate cyclase domain-containing protein</fullName>
    </recommendedName>
</protein>
<accession>A0A8K0G8V7</accession>
<dbReference type="InterPro" id="IPR029787">
    <property type="entry name" value="Nucleotide_cyclase"/>
</dbReference>
<sequence>MEGLNQQDTEEEYILAMRTTAYNRDESDDMWRNRRSRPLQPGQPMLAQRRKTKTKSLIPMTDDHTTKVLASLVPDEIIYNVNDYSNRPYDVCLLFGDVSGFTDLCEMYNKTGKGGPSRLTTVLNSYIGSMVQEIISHYGDVLKFSGDAFLAMWKCGVNNSMQDIVHEAVDSAIMIQKSFGTYETDVGIFLRVKLAIAAGHVIFSLIGDAKISHYVVVGQPVLDVKTAEKKASPGEIVVSGSAWHYVNPSEYVWEYASDGIHVKVKGVGPHWRPTQHNVEKIHKQGEEEAFISGVNSKISDDDDSYDSTSEFKMTLRMRKASRNEEFSLRPSVNYASKMRLKDDLRKFIIPPIMRGIDLDEPIEYLTEMRQIVIVFINVVLMAKLDLTDCVKLIDSAYKVVCSVVDDMQGCVNKVSLFDKDLMFVLLFGLRGYKSELESQIGLRCASECHHAISKLNHVVSTSIAVTTGVTYCGVVGHTLRREYTVISLTVNKAARLMCAYPDKVTCDRETFLHSKLEARNFILQEPKPLKGITNVGPVYEFKEQVEIILDKPAINPFPLLGRSDEMRLYRRLLDECIDINREKARANTLQVLNHHNMLLIRGNPRIGKTRLLDEFVYCTPSSIPVNRFTLTKSDAKIPYQTIQRIFSMPLGLNNISSAQDRETKLKLRLQKIKVPDFFCALNKVFNVHFEKSALYMSLSSQQKVIALQKILKQLCYIGFVTLWIIAIDDAEFIDDESWSFLSILLDMDVTFIIMTMGTHMQISNNATGIMHHRRVRELELSPLDKWYHAGLACQILDVQAIPPELEKLIQSRSNGNPGWIESFLVSLMQAGGLLIQHLSKRDINELGLVSPPADMMVRLSTEETKDLEKASSLSQHPLKDDDEYKQDSWKMYKFSYRDSIINLMKEKIREKHLKYGSLIPVCVIAPTFKLEEVDPELSMDVMIIKMFDSLTSYEQLLLKCSSILGEYFPREMLLYIMASATPRSTALAVQKLFELRVLGCAQGDFTQGDTGMMFTQRLLNPNQDIGIRCDCRGLKIHETCLDLPKYASCGYLRFRLTMFRDTTYNLLTDNQKKEFHNRAIRYLEKETRRCRSCGNGFFVRILGMRYDDGFVRKVKRKPREKVQRSRSHSASMSNRSSQEITTYIPRTSTDYGGSFSLSGGRTFQLTRKDTLGNIVSVLSDTSLARGFSATDLFQPRFCFGFAMINKLKYSISLTRTFSYADFSSCQCPQILNTMYTQMLEHCKGAGQTEKMMAAMLEYAYICIISYNIPQAMKILEEATIEIDQQVLQKDEEEEESHWKIPLLRGKVETLIGHARLELGQLEEAYLCFQQALRYYGYSFPSKTLSIKLNTLSYELKHRLGMNFFPSLFVATVDGYEAEFYDNLSECLSLLCQLFKDVHMWDHAELAASWSLNKSLAADSDFFGLCTAYSNMLEISHHLGKVNLCVALEVHALRLCHRKKSSVEAQELKAVAMLYGAIFRARLMRSEIERSVHIGYVMLRICATVHAIQTSLHVLPLLVQALLIRCRISEAVTMILELEYCSEEDTDNSGRTWFYALCVVLQLESGYTLLPFRKCEKFFQEEGETLVNIRDPDAERRFYTVMWLWCVRNDEWEAATVWYAKASEFIAVKSDDTLNNTITSLYLLEGLLLFLVGKMDKRNVKAVAKAYKEINQLILAIESASKIAKIIIPRFYHLKAYYNLIRNDEPKAFQLLTKTKKIAEKYENALELTWVDHSEKAWNNNLPSVMIDFWKEHCEPDNLIDYHEVDLNDGKLGLFTLPIPLFY</sequence>
<dbReference type="CDD" id="cd07302">
    <property type="entry name" value="CHD"/>
    <property type="match status" value="2"/>
</dbReference>
<evidence type="ECO:0000256" key="3">
    <source>
        <dbReference type="ARBA" id="ARBA00023239"/>
    </source>
</evidence>
<keyword evidence="1" id="KW-0547">Nucleotide-binding</keyword>
<dbReference type="FunFam" id="3.30.70.1230:FF:000017">
    <property type="entry name" value="Adenylate cyclase type 10"/>
    <property type="match status" value="1"/>
</dbReference>
<dbReference type="GO" id="GO:0004016">
    <property type="term" value="F:adenylate cyclase activity"/>
    <property type="evidence" value="ECO:0007669"/>
    <property type="project" value="TreeGrafter"/>
</dbReference>
<dbReference type="InterPro" id="IPR027417">
    <property type="entry name" value="P-loop_NTPase"/>
</dbReference>
<dbReference type="Gene3D" id="3.30.70.1230">
    <property type="entry name" value="Nucleotide cyclase"/>
    <property type="match status" value="2"/>
</dbReference>
<gene>
    <name evidence="6" type="ORF">ILUMI_10256</name>
</gene>
<evidence type="ECO:0000256" key="2">
    <source>
        <dbReference type="ARBA" id="ARBA00022840"/>
    </source>
</evidence>
<dbReference type="GO" id="GO:0005737">
    <property type="term" value="C:cytoplasm"/>
    <property type="evidence" value="ECO:0007669"/>
    <property type="project" value="TreeGrafter"/>
</dbReference>
<dbReference type="Pfam" id="PF00211">
    <property type="entry name" value="Guanylate_cyc"/>
    <property type="match status" value="1"/>
</dbReference>
<proteinExistence type="predicted"/>
<name>A0A8K0G8V7_IGNLU</name>
<dbReference type="Gene3D" id="3.40.50.300">
    <property type="entry name" value="P-loop containing nucleotide triphosphate hydrolases"/>
    <property type="match status" value="1"/>
</dbReference>
<dbReference type="PANTHER" id="PTHR16305">
    <property type="entry name" value="TESTICULAR SOLUBLE ADENYLYL CYCLASE"/>
    <property type="match status" value="1"/>
</dbReference>
<dbReference type="GO" id="GO:0005524">
    <property type="term" value="F:ATP binding"/>
    <property type="evidence" value="ECO:0007669"/>
    <property type="project" value="UniProtKB-KW"/>
</dbReference>
<dbReference type="GO" id="GO:0035556">
    <property type="term" value="P:intracellular signal transduction"/>
    <property type="evidence" value="ECO:0007669"/>
    <property type="project" value="InterPro"/>
</dbReference>
<keyword evidence="2" id="KW-0067">ATP-binding</keyword>
<dbReference type="SUPFAM" id="SSF52540">
    <property type="entry name" value="P-loop containing nucleoside triphosphate hydrolases"/>
    <property type="match status" value="1"/>
</dbReference>
<dbReference type="GO" id="GO:0009190">
    <property type="term" value="P:cyclic nucleotide biosynthetic process"/>
    <property type="evidence" value="ECO:0007669"/>
    <property type="project" value="InterPro"/>
</dbReference>
<evidence type="ECO:0000256" key="4">
    <source>
        <dbReference type="SAM" id="MobiDB-lite"/>
    </source>
</evidence>
<feature type="compositionally biased region" description="Low complexity" evidence="4">
    <location>
        <begin position="1128"/>
        <end position="1137"/>
    </location>
</feature>
<feature type="region of interest" description="Disordered" evidence="4">
    <location>
        <begin position="1117"/>
        <end position="1139"/>
    </location>
</feature>
<feature type="domain" description="Guanylate cyclase" evidence="5">
    <location>
        <begin position="92"/>
        <end position="228"/>
    </location>
</feature>
<organism evidence="6 7">
    <name type="scientific">Ignelater luminosus</name>
    <name type="common">Cucubano</name>
    <name type="synonym">Pyrophorus luminosus</name>
    <dbReference type="NCBI Taxonomy" id="2038154"/>
    <lineage>
        <taxon>Eukaryota</taxon>
        <taxon>Metazoa</taxon>
        <taxon>Ecdysozoa</taxon>
        <taxon>Arthropoda</taxon>
        <taxon>Hexapoda</taxon>
        <taxon>Insecta</taxon>
        <taxon>Pterygota</taxon>
        <taxon>Neoptera</taxon>
        <taxon>Endopterygota</taxon>
        <taxon>Coleoptera</taxon>
        <taxon>Polyphaga</taxon>
        <taxon>Elateriformia</taxon>
        <taxon>Elateroidea</taxon>
        <taxon>Elateridae</taxon>
        <taxon>Agrypninae</taxon>
        <taxon>Pyrophorini</taxon>
        <taxon>Ignelater</taxon>
    </lineage>
</organism>
<dbReference type="PANTHER" id="PTHR16305:SF28">
    <property type="entry name" value="GUANYLATE CYCLASE DOMAIN-CONTAINING PROTEIN"/>
    <property type="match status" value="1"/>
</dbReference>
<feature type="domain" description="Guanylate cyclase" evidence="5">
    <location>
        <begin position="459"/>
        <end position="497"/>
    </location>
</feature>
<dbReference type="EMBL" id="VTPC01005534">
    <property type="protein sequence ID" value="KAF2895920.1"/>
    <property type="molecule type" value="Genomic_DNA"/>
</dbReference>
<evidence type="ECO:0000313" key="7">
    <source>
        <dbReference type="Proteomes" id="UP000801492"/>
    </source>
</evidence>
<dbReference type="InterPro" id="IPR001054">
    <property type="entry name" value="A/G_cyclase"/>
</dbReference>
<reference evidence="6" key="1">
    <citation type="submission" date="2019-08" db="EMBL/GenBank/DDBJ databases">
        <title>The genome of the North American firefly Photinus pyralis.</title>
        <authorList>
            <consortium name="Photinus pyralis genome working group"/>
            <person name="Fallon T.R."/>
            <person name="Sander Lower S.E."/>
            <person name="Weng J.-K."/>
        </authorList>
    </citation>
    <scope>NUCLEOTIDE SEQUENCE</scope>
    <source>
        <strain evidence="6">TRF0915ILg1</strain>
        <tissue evidence="6">Whole body</tissue>
    </source>
</reference>
<evidence type="ECO:0000259" key="5">
    <source>
        <dbReference type="PROSITE" id="PS50125"/>
    </source>
</evidence>
<evidence type="ECO:0000256" key="1">
    <source>
        <dbReference type="ARBA" id="ARBA00022741"/>
    </source>
</evidence>
<keyword evidence="3" id="KW-0456">Lyase</keyword>
<dbReference type="OrthoDB" id="194468at2759"/>
<feature type="region of interest" description="Disordered" evidence="4">
    <location>
        <begin position="28"/>
        <end position="53"/>
    </location>
</feature>
<dbReference type="SUPFAM" id="SSF55073">
    <property type="entry name" value="Nucleotide cyclase"/>
    <property type="match status" value="2"/>
</dbReference>
<dbReference type="PROSITE" id="PS50125">
    <property type="entry name" value="GUANYLATE_CYCLASE_2"/>
    <property type="match status" value="2"/>
</dbReference>
<keyword evidence="7" id="KW-1185">Reference proteome</keyword>
<dbReference type="Proteomes" id="UP000801492">
    <property type="component" value="Unassembled WGS sequence"/>
</dbReference>
<feature type="compositionally biased region" description="Basic residues" evidence="4">
    <location>
        <begin position="1117"/>
        <end position="1127"/>
    </location>
</feature>